<accession>A0A417Y4H8</accession>
<dbReference type="InterPro" id="IPR036388">
    <property type="entry name" value="WH-like_DNA-bd_sf"/>
</dbReference>
<keyword evidence="8" id="KW-1185">Reference proteome</keyword>
<dbReference type="Gene3D" id="1.10.10.10">
    <property type="entry name" value="Winged helix-like DNA-binding domain superfamily/Winged helix DNA-binding domain"/>
    <property type="match status" value="1"/>
</dbReference>
<evidence type="ECO:0000256" key="4">
    <source>
        <dbReference type="ARBA" id="ARBA00023163"/>
    </source>
</evidence>
<dbReference type="Proteomes" id="UP000283644">
    <property type="component" value="Unassembled WGS sequence"/>
</dbReference>
<evidence type="ECO:0000256" key="5">
    <source>
        <dbReference type="PROSITE-ProRule" id="PRU01091"/>
    </source>
</evidence>
<comment type="caution">
    <text evidence="7">The sequence shown here is derived from an EMBL/GenBank/DDBJ whole genome shotgun (WGS) entry which is preliminary data.</text>
</comment>
<feature type="DNA-binding region" description="OmpR/PhoB-type" evidence="5">
    <location>
        <begin position="1"/>
        <end position="96"/>
    </location>
</feature>
<dbReference type="Pfam" id="PF13191">
    <property type="entry name" value="AAA_16"/>
    <property type="match status" value="1"/>
</dbReference>
<dbReference type="Pfam" id="PF13424">
    <property type="entry name" value="TPR_12"/>
    <property type="match status" value="1"/>
</dbReference>
<evidence type="ECO:0000256" key="2">
    <source>
        <dbReference type="ARBA" id="ARBA00023015"/>
    </source>
</evidence>
<dbReference type="Pfam" id="PF03704">
    <property type="entry name" value="BTAD"/>
    <property type="match status" value="1"/>
</dbReference>
<dbReference type="InterPro" id="IPR027417">
    <property type="entry name" value="P-loop_NTPase"/>
</dbReference>
<keyword evidence="4" id="KW-0804">Transcription</keyword>
<evidence type="ECO:0000259" key="6">
    <source>
        <dbReference type="PROSITE" id="PS51755"/>
    </source>
</evidence>
<dbReference type="PANTHER" id="PTHR35807:SF1">
    <property type="entry name" value="TRANSCRIPTIONAL REGULATOR REDD"/>
    <property type="match status" value="1"/>
</dbReference>
<dbReference type="SMART" id="SM00862">
    <property type="entry name" value="Trans_reg_C"/>
    <property type="match status" value="1"/>
</dbReference>
<gene>
    <name evidence="7" type="ORF">D0Z08_07830</name>
</gene>
<dbReference type="EMBL" id="QXGH01000012">
    <property type="protein sequence ID" value="RHW27582.1"/>
    <property type="molecule type" value="Genomic_DNA"/>
</dbReference>
<dbReference type="InterPro" id="IPR001867">
    <property type="entry name" value="OmpR/PhoB-type_DNA-bd"/>
</dbReference>
<dbReference type="InterPro" id="IPR011990">
    <property type="entry name" value="TPR-like_helical_dom_sf"/>
</dbReference>
<keyword evidence="3 5" id="KW-0238">DNA-binding</keyword>
<proteinExistence type="inferred from homology"/>
<dbReference type="GO" id="GO:0000160">
    <property type="term" value="P:phosphorelay signal transduction system"/>
    <property type="evidence" value="ECO:0007669"/>
    <property type="project" value="InterPro"/>
</dbReference>
<dbReference type="OrthoDB" id="4326794at2"/>
<dbReference type="Pfam" id="PF00486">
    <property type="entry name" value="Trans_reg_C"/>
    <property type="match status" value="1"/>
</dbReference>
<dbReference type="SUPFAM" id="SSF46894">
    <property type="entry name" value="C-terminal effector domain of the bipartite response regulators"/>
    <property type="match status" value="1"/>
</dbReference>
<dbReference type="InterPro" id="IPR016032">
    <property type="entry name" value="Sig_transdc_resp-reg_C-effctor"/>
</dbReference>
<comment type="similarity">
    <text evidence="1">Belongs to the AfsR/DnrI/RedD regulatory family.</text>
</comment>
<dbReference type="AlphaFoldDB" id="A0A417Y4H8"/>
<evidence type="ECO:0000313" key="7">
    <source>
        <dbReference type="EMBL" id="RHW27582.1"/>
    </source>
</evidence>
<dbReference type="SUPFAM" id="SSF48452">
    <property type="entry name" value="TPR-like"/>
    <property type="match status" value="3"/>
</dbReference>
<keyword evidence="2" id="KW-0805">Transcription regulation</keyword>
<evidence type="ECO:0000256" key="1">
    <source>
        <dbReference type="ARBA" id="ARBA00005820"/>
    </source>
</evidence>
<dbReference type="GO" id="GO:0006355">
    <property type="term" value="P:regulation of DNA-templated transcription"/>
    <property type="evidence" value="ECO:0007669"/>
    <property type="project" value="InterPro"/>
</dbReference>
<sequence length="1043" mass="111546">MFPVEVNLLGRFTVRRDGVEVDTTAFGGRRVRTLVRILAVQRGRVASRDALIEALWGEQLPADPATNLNVIVNRARRALGQPAAIVTEGGGYQLRSGPDIVVDAEQFQAHVAEASAAMARADHSAAFEAAAAALRLWDDPLPEDAYADWARPYRDRFERLHQDALEVAAAALLSMDRPREAVALAADAVTRQPLREASRVLLMRAYAAAGDQAAAVAAYLDLRRMLADELGIDPSAEATGLYEHLLRGTLRAPATATASSSPVDLLPLVGREGELEELLAAGREGRVALVSARSGGGKSRLLDAVSDRSDRTTVLARCLLPEREEPWSLARSLLRSPSVTAIETGQTLDATTLAALTDLLPDLAAAGPPVDPQSRRALILRGAVRLLESTAPSLVLVDDLQWADSSSLQALAVLVGRTADVGIVLAYRPEEVEEDSTVAQFLSDLAESRPVEVPLGPLDADALQGLVSSPTVASALAEHTDGSPFAVVQVARELEREGSLRAKAAGGWDTIAEPASARVRELAHAGQRAAIWRQLERQRPEGRELSASLALLGRPAPLRLLTAATRIPTEGATKVVRDLARHHLVRHDSEGFRVDHDMVAETIRDRLPAVERARLHQQLANALERTDGPLDERARHLAGAGDKAAAASAYSAAARARLDLFANTEAQQLADEGLALEPEGERRAPLLEVRGETRARRGDPGPAREDLRAALALTTSRPTRSRLLTRLAQLSLGAEDLLHAAELADLALAEAQDDPGARARALYVRALVDMSLNGRERTEARLDEALELFTANGDAAGMADILDARAMATFVDGDINAGIAQFDRAARLFTDSGNLLRVVTPRSTRGHGLLFAGRPEEGLSEVGAALDLARKLGYADGEAMARWHYAEALVACGRPDEGLEAAQEGLAIARRIAHRGWTAATLCAIGLCRHALDDPDAATEAFEECIAISGSMFWFRSWAGARLALVSLGRDDWAGASRHVEDALAVGSGLTLYEARLAQCELAVRRGDEEAGKLIDRALEKAITGGHVSSAARLRHLRGQALG</sequence>
<dbReference type="SMART" id="SM01043">
    <property type="entry name" value="BTAD"/>
    <property type="match status" value="1"/>
</dbReference>
<protein>
    <recommendedName>
        <fullName evidence="6">OmpR/PhoB-type domain-containing protein</fullName>
    </recommendedName>
</protein>
<dbReference type="InterPro" id="IPR051677">
    <property type="entry name" value="AfsR-DnrI-RedD_regulator"/>
</dbReference>
<name>A0A417Y4H8_9ACTN</name>
<dbReference type="Gene3D" id="1.25.40.10">
    <property type="entry name" value="Tetratricopeptide repeat domain"/>
    <property type="match status" value="3"/>
</dbReference>
<dbReference type="PROSITE" id="PS51755">
    <property type="entry name" value="OMPR_PHOB"/>
    <property type="match status" value="1"/>
</dbReference>
<feature type="domain" description="OmpR/PhoB-type" evidence="6">
    <location>
        <begin position="1"/>
        <end position="96"/>
    </location>
</feature>
<evidence type="ECO:0000256" key="3">
    <source>
        <dbReference type="ARBA" id="ARBA00023125"/>
    </source>
</evidence>
<dbReference type="InterPro" id="IPR041664">
    <property type="entry name" value="AAA_16"/>
</dbReference>
<dbReference type="InterPro" id="IPR005158">
    <property type="entry name" value="BTAD"/>
</dbReference>
<reference evidence="7 8" key="1">
    <citation type="submission" date="2018-09" db="EMBL/GenBank/DDBJ databases">
        <title>Genome sequencing of Nocardioides immobilis CCTCC AB 2017083 for comparison to Nocardioides silvaticus.</title>
        <authorList>
            <person name="Li C."/>
            <person name="Wang G."/>
        </authorList>
    </citation>
    <scope>NUCLEOTIDE SEQUENCE [LARGE SCALE GENOMIC DNA]</scope>
    <source>
        <strain evidence="7 8">CCTCC AB 2017083</strain>
    </source>
</reference>
<dbReference type="GO" id="GO:0003677">
    <property type="term" value="F:DNA binding"/>
    <property type="evidence" value="ECO:0007669"/>
    <property type="project" value="UniProtKB-UniRule"/>
</dbReference>
<organism evidence="7 8">
    <name type="scientific">Nocardioides immobilis</name>
    <dbReference type="NCBI Taxonomy" id="2049295"/>
    <lineage>
        <taxon>Bacteria</taxon>
        <taxon>Bacillati</taxon>
        <taxon>Actinomycetota</taxon>
        <taxon>Actinomycetes</taxon>
        <taxon>Propionibacteriales</taxon>
        <taxon>Nocardioidaceae</taxon>
        <taxon>Nocardioides</taxon>
    </lineage>
</organism>
<evidence type="ECO:0000313" key="8">
    <source>
        <dbReference type="Proteomes" id="UP000283644"/>
    </source>
</evidence>
<dbReference type="SUPFAM" id="SSF52540">
    <property type="entry name" value="P-loop containing nucleoside triphosphate hydrolases"/>
    <property type="match status" value="1"/>
</dbReference>
<dbReference type="PANTHER" id="PTHR35807">
    <property type="entry name" value="TRANSCRIPTIONAL REGULATOR REDD-RELATED"/>
    <property type="match status" value="1"/>
</dbReference>